<reference evidence="3" key="1">
    <citation type="journal article" date="2019" name="Toxins">
        <title>Detection of Abrin-Like and Prepropulchellin-Like Toxin Genes and Transcripts Using Whole Genome Sequencing and Full-Length Transcript Sequencing of Abrus precatorius.</title>
        <authorList>
            <person name="Hovde B.T."/>
            <person name="Daligault H.E."/>
            <person name="Hanschen E.R."/>
            <person name="Kunde Y.A."/>
            <person name="Johnson M.B."/>
            <person name="Starkenburg S.R."/>
            <person name="Johnson S.L."/>
        </authorList>
    </citation>
    <scope>NUCLEOTIDE SEQUENCE [LARGE SCALE GENOMIC DNA]</scope>
</reference>
<gene>
    <name evidence="4" type="primary">LOC113851537</name>
</gene>
<dbReference type="GO" id="GO:0015074">
    <property type="term" value="P:DNA integration"/>
    <property type="evidence" value="ECO:0007669"/>
    <property type="project" value="InterPro"/>
</dbReference>
<dbReference type="GO" id="GO:0004523">
    <property type="term" value="F:RNA-DNA hybrid ribonuclease activity"/>
    <property type="evidence" value="ECO:0007669"/>
    <property type="project" value="InterPro"/>
</dbReference>
<dbReference type="SUPFAM" id="SSF53098">
    <property type="entry name" value="Ribonuclease H-like"/>
    <property type="match status" value="2"/>
</dbReference>
<dbReference type="AlphaFoldDB" id="A0A8B8K3B0"/>
<protein>
    <submittedName>
        <fullName evidence="4">Uncharacterized protein LOC113851537</fullName>
    </submittedName>
</protein>
<dbReference type="PANTHER" id="PTHR48475">
    <property type="entry name" value="RIBONUCLEASE H"/>
    <property type="match status" value="1"/>
</dbReference>
<sequence length="375" mass="43694">MFDGASDVLGHGIGTILISPEKQYISITTRLLFDCTNNVAEYEACAIGIQAGIESKIKILEVYGDSALMIHQLKGEWETRDTKLIPYQAYIRQLVKYFDEVTFQHLPREENQLADTLVTLSSVTPFFHFLRVTSSMFVVIQKEDMSFIKMQQLDHPVYYQMIEEESDETQKIMEEIHEGSFGTHVNGHAMAKKILRAGYYLLTMEANCFCYGIDVIGHIEPKVSNGHRFILVAINYFTKWFEATSYASVTQNVVVRFIKKDLICQYGLPSKLIIDNNTNLYNKMMKELYDNSKIRHHNFFPHRPKMNEGVKATKKNIKKIIQKMVMTYKDWHEMLPFALHGYRTSVRTSTGGNSILWYMEWKQYFLLRLKFPLHE</sequence>
<dbReference type="Proteomes" id="UP000694853">
    <property type="component" value="Unplaced"/>
</dbReference>
<evidence type="ECO:0000313" key="4">
    <source>
        <dbReference type="RefSeq" id="XP_027337849.1"/>
    </source>
</evidence>
<reference evidence="4" key="2">
    <citation type="submission" date="2025-08" db="UniProtKB">
        <authorList>
            <consortium name="RefSeq"/>
        </authorList>
    </citation>
    <scope>IDENTIFICATION</scope>
    <source>
        <tissue evidence="4">Young leaves</tissue>
    </source>
</reference>
<proteinExistence type="predicted"/>
<keyword evidence="3" id="KW-1185">Reference proteome</keyword>
<dbReference type="GO" id="GO:0003676">
    <property type="term" value="F:nucleic acid binding"/>
    <property type="evidence" value="ECO:0007669"/>
    <property type="project" value="InterPro"/>
</dbReference>
<dbReference type="RefSeq" id="XP_027337849.1">
    <property type="nucleotide sequence ID" value="XM_027482048.1"/>
</dbReference>
<dbReference type="PROSITE" id="PS50879">
    <property type="entry name" value="RNASE_H_1"/>
    <property type="match status" value="1"/>
</dbReference>
<dbReference type="PANTHER" id="PTHR48475:SF1">
    <property type="entry name" value="RNASE H TYPE-1 DOMAIN-CONTAINING PROTEIN"/>
    <property type="match status" value="1"/>
</dbReference>
<dbReference type="InterPro" id="IPR002156">
    <property type="entry name" value="RNaseH_domain"/>
</dbReference>
<dbReference type="CDD" id="cd09279">
    <property type="entry name" value="RNase_HI_like"/>
    <property type="match status" value="1"/>
</dbReference>
<dbReference type="OrthoDB" id="101614at2759"/>
<dbReference type="InterPro" id="IPR001584">
    <property type="entry name" value="Integrase_cat-core"/>
</dbReference>
<feature type="domain" description="RNase H type-1" evidence="1">
    <location>
        <begin position="1"/>
        <end position="123"/>
    </location>
</feature>
<evidence type="ECO:0000313" key="3">
    <source>
        <dbReference type="Proteomes" id="UP000694853"/>
    </source>
</evidence>
<evidence type="ECO:0000259" key="1">
    <source>
        <dbReference type="PROSITE" id="PS50879"/>
    </source>
</evidence>
<feature type="domain" description="Integrase catalytic" evidence="2">
    <location>
        <begin position="201"/>
        <end position="363"/>
    </location>
</feature>
<evidence type="ECO:0000259" key="2">
    <source>
        <dbReference type="PROSITE" id="PS50994"/>
    </source>
</evidence>
<dbReference type="Gene3D" id="3.30.420.10">
    <property type="entry name" value="Ribonuclease H-like superfamily/Ribonuclease H"/>
    <property type="match status" value="2"/>
</dbReference>
<accession>A0A8B8K3B0</accession>
<organism evidence="3 4">
    <name type="scientific">Abrus precatorius</name>
    <name type="common">Indian licorice</name>
    <name type="synonym">Glycine abrus</name>
    <dbReference type="NCBI Taxonomy" id="3816"/>
    <lineage>
        <taxon>Eukaryota</taxon>
        <taxon>Viridiplantae</taxon>
        <taxon>Streptophyta</taxon>
        <taxon>Embryophyta</taxon>
        <taxon>Tracheophyta</taxon>
        <taxon>Spermatophyta</taxon>
        <taxon>Magnoliopsida</taxon>
        <taxon>eudicotyledons</taxon>
        <taxon>Gunneridae</taxon>
        <taxon>Pentapetalae</taxon>
        <taxon>rosids</taxon>
        <taxon>fabids</taxon>
        <taxon>Fabales</taxon>
        <taxon>Fabaceae</taxon>
        <taxon>Papilionoideae</taxon>
        <taxon>50 kb inversion clade</taxon>
        <taxon>NPAAA clade</taxon>
        <taxon>indigoferoid/millettioid clade</taxon>
        <taxon>Abreae</taxon>
        <taxon>Abrus</taxon>
    </lineage>
</organism>
<name>A0A8B8K3B0_ABRPR</name>
<dbReference type="InterPro" id="IPR012337">
    <property type="entry name" value="RNaseH-like_sf"/>
</dbReference>
<dbReference type="Pfam" id="PF13456">
    <property type="entry name" value="RVT_3"/>
    <property type="match status" value="1"/>
</dbReference>
<dbReference type="GeneID" id="113851537"/>
<dbReference type="InterPro" id="IPR036397">
    <property type="entry name" value="RNaseH_sf"/>
</dbReference>
<dbReference type="PROSITE" id="PS50994">
    <property type="entry name" value="INTEGRASE"/>
    <property type="match status" value="1"/>
</dbReference>
<dbReference type="KEGG" id="aprc:113851537"/>